<comment type="catalytic activity">
    <reaction evidence="13">
        <text>N(6),N(6)-dimethyl-L-lysyl(4)-[histone H3] + S-adenosyl-L-methionine = N(6),N(6),N(6)-trimethyl-L-lysyl(4)-[histone H3] + S-adenosyl-L-homocysteine + H(+)</text>
        <dbReference type="Rhea" id="RHEA:60272"/>
        <dbReference type="Rhea" id="RHEA-COMP:15537"/>
        <dbReference type="Rhea" id="RHEA-COMP:15540"/>
        <dbReference type="ChEBI" id="CHEBI:15378"/>
        <dbReference type="ChEBI" id="CHEBI:57856"/>
        <dbReference type="ChEBI" id="CHEBI:59789"/>
        <dbReference type="ChEBI" id="CHEBI:61961"/>
        <dbReference type="ChEBI" id="CHEBI:61976"/>
    </reaction>
</comment>
<dbReference type="InterPro" id="IPR012677">
    <property type="entry name" value="Nucleotide-bd_a/b_plait_sf"/>
</dbReference>
<evidence type="ECO:0000256" key="15">
    <source>
        <dbReference type="SAM" id="Coils"/>
    </source>
</evidence>
<gene>
    <name evidence="19" type="ORF">HG537_0C03110</name>
</gene>
<dbReference type="PROSITE" id="PS51572">
    <property type="entry name" value="SAM_MT43_1"/>
    <property type="match status" value="1"/>
</dbReference>
<dbReference type="PIRSF" id="PIRSF037104">
    <property type="entry name" value="Histone_H3-K4_mtfrase_Set1_fun"/>
    <property type="match status" value="1"/>
</dbReference>
<feature type="domain" description="SET" evidence="17">
    <location>
        <begin position="897"/>
        <end position="1014"/>
    </location>
</feature>
<dbReference type="Pfam" id="PF21569">
    <property type="entry name" value="SET1_RBD"/>
    <property type="match status" value="1"/>
</dbReference>
<dbReference type="GO" id="GO:0048188">
    <property type="term" value="C:Set1C/COMPASS complex"/>
    <property type="evidence" value="ECO:0007669"/>
    <property type="project" value="InterPro"/>
</dbReference>
<dbReference type="InterPro" id="IPR024657">
    <property type="entry name" value="COMPASS_Set1_N-SET"/>
</dbReference>
<dbReference type="Proteomes" id="UP000510647">
    <property type="component" value="Chromosome 3"/>
</dbReference>
<evidence type="ECO:0000256" key="16">
    <source>
        <dbReference type="SAM" id="MobiDB-lite"/>
    </source>
</evidence>
<feature type="region of interest" description="Disordered" evidence="16">
    <location>
        <begin position="823"/>
        <end position="865"/>
    </location>
</feature>
<dbReference type="Gene3D" id="3.30.70.330">
    <property type="match status" value="1"/>
</dbReference>
<comment type="subunit">
    <text evidence="14">Component of the COMPASS (Set1C) complex.</text>
</comment>
<dbReference type="GO" id="GO:0032259">
    <property type="term" value="P:methylation"/>
    <property type="evidence" value="ECO:0007669"/>
    <property type="project" value="UniProtKB-KW"/>
</dbReference>
<dbReference type="PROSITE" id="PS50868">
    <property type="entry name" value="POST_SET"/>
    <property type="match status" value="1"/>
</dbReference>
<comment type="catalytic activity">
    <reaction evidence="11 14">
        <text>L-lysyl(4)-[histone H3] + 3 S-adenosyl-L-methionine = N(6),N(6),N(6)-trimethyl-L-lysyl(4)-[histone H3] + 3 S-adenosyl-L-homocysteine + 3 H(+)</text>
        <dbReference type="Rhea" id="RHEA:60260"/>
        <dbReference type="Rhea" id="RHEA-COMP:15537"/>
        <dbReference type="Rhea" id="RHEA-COMP:15547"/>
        <dbReference type="ChEBI" id="CHEBI:15378"/>
        <dbReference type="ChEBI" id="CHEBI:29969"/>
        <dbReference type="ChEBI" id="CHEBI:57856"/>
        <dbReference type="ChEBI" id="CHEBI:59789"/>
        <dbReference type="ChEBI" id="CHEBI:61961"/>
        <dbReference type="EC" id="2.1.1.354"/>
    </reaction>
</comment>
<dbReference type="GO" id="GO:0140999">
    <property type="term" value="F:histone H3K4 trimethyltransferase activity"/>
    <property type="evidence" value="ECO:0007669"/>
    <property type="project" value="UniProtKB-EC"/>
</dbReference>
<feature type="compositionally biased region" description="Polar residues" evidence="16">
    <location>
        <begin position="846"/>
        <end position="856"/>
    </location>
</feature>
<evidence type="ECO:0000256" key="10">
    <source>
        <dbReference type="ARBA" id="ARBA00023242"/>
    </source>
</evidence>
<evidence type="ECO:0000256" key="13">
    <source>
        <dbReference type="ARBA" id="ARBA00049129"/>
    </source>
</evidence>
<evidence type="ECO:0000256" key="2">
    <source>
        <dbReference type="ARBA" id="ARBA00004286"/>
    </source>
</evidence>
<keyword evidence="7 14" id="KW-0808">Transferase</keyword>
<evidence type="ECO:0000256" key="8">
    <source>
        <dbReference type="ARBA" id="ARBA00022691"/>
    </source>
</evidence>
<accession>A0A7H9HQU7</accession>
<dbReference type="AlphaFoldDB" id="A0A7H9HQU7"/>
<dbReference type="SUPFAM" id="SSF82199">
    <property type="entry name" value="SET domain"/>
    <property type="match status" value="1"/>
</dbReference>
<dbReference type="GO" id="GO:0045944">
    <property type="term" value="P:positive regulation of transcription by RNA polymerase II"/>
    <property type="evidence" value="ECO:0007669"/>
    <property type="project" value="UniProtKB-ARBA"/>
</dbReference>
<dbReference type="InterPro" id="IPR044570">
    <property type="entry name" value="Set1-like"/>
</dbReference>
<dbReference type="SMART" id="SM00317">
    <property type="entry name" value="SET"/>
    <property type="match status" value="1"/>
</dbReference>
<keyword evidence="10 14" id="KW-0539">Nucleus</keyword>
<evidence type="ECO:0000256" key="9">
    <source>
        <dbReference type="ARBA" id="ARBA00022853"/>
    </source>
</evidence>
<sequence>MSGYYRRPYQAFPTGPQSWVRTQQRTENGYVKPVQRYQSLPTGPNGTESRRWNSSEVYEDFYDDDMSEKGNNDRFGSIHRDTYDSYPIPREMNGQEVYSADLRRSSNRTIRHDLDQERPKPVVRYDSEFYKSKYHYFDPIARQLVNRDKMCSWKKDETLPPNGYVIVTESYGGQLRSVMKGRHPEQKSVDPRSRAISGTSFRKLRNKLLPVSRIPYDKYSVGPPPPIEIIIYPASEAGIVNEVSVKNYFRKFGEISHFEAFSDPNNALPLHAYLVRYNHPEEKINEAVQAAYKAVKEHETKGCVILGSKFLVVLNKGSILEKIISDLVNKNIQKAKKINDELKRQKEQSLKASMPAKDVEKVKDQQIFHKRIPYDLVRQINNRPVLCISKWFAKNHGFRVEEFKMMLRNYGWTRIIDHPAGIFVVFEDEELAKACMNAESGRMTMISRTRNIPVDINLRLIPPRAEVKIDRNQTAIQALPKGPKVKTYATKEALIEAATNYVIEDLERALHIDLRRRVIGPTVFDTLNPSNFPDLLAKKESKERERKEAALKAAEEAKRKHPVHSDFDVFNLYGTNTQKGKYSSLKRRGLDSLDSLATRNHKRAKLIKPMAHLLNEDSTSKEPTPSAISLSPSYGTDEEENFTDYEGTSDIDMDQKGLAFRANLKEDTEATTPELEATGRTALSASKADELMKIPPLYRPRASKIPEPIYSDDTTTGHLSLKELQATVKDEEDLKLLRKVVGIDAANEPRSYPKLQYEVWKLHMREDSENFVGDAQLKFNEVSFIEELQSKSGSFKADGFRKIPDSLKSYYLPHRRRIHQPLNTVNVHNESQDGTPEVQKDESENADTNESTLQELSSSRDNRASNRRFQQDIEAQRAAIGTESELLSLNQLNKRKKPVTFARSAIHNWGLYALEPIAAKEMIIEYVGERIRQPVAEMRERRYIKKGIGSSYLFRVDENTVIDATKKGGIARFINHCCDPSCTAKIIKVGGMKRIVIYALRDIAANEELTYDYKFERETDDEERLPCLCGAPSCKGFLN</sequence>
<evidence type="ECO:0000256" key="12">
    <source>
        <dbReference type="ARBA" id="ARBA00047583"/>
    </source>
</evidence>
<evidence type="ECO:0000256" key="11">
    <source>
        <dbReference type="ARBA" id="ARBA00047571"/>
    </source>
</evidence>
<dbReference type="InterPro" id="IPR001214">
    <property type="entry name" value="SET_dom"/>
</dbReference>
<evidence type="ECO:0000256" key="6">
    <source>
        <dbReference type="ARBA" id="ARBA00022603"/>
    </source>
</evidence>
<reference evidence="19 20" key="1">
    <citation type="submission" date="2020-06" db="EMBL/GenBank/DDBJ databases">
        <title>The yeast mating-type switching endonuclease HO is a domesticated member of an unorthodox homing genetic element family.</title>
        <authorList>
            <person name="Coughlan A.Y."/>
            <person name="Lombardi L."/>
            <person name="Braun-Galleani S."/>
            <person name="Martos A.R."/>
            <person name="Galeote V."/>
            <person name="Bigey F."/>
            <person name="Dequin S."/>
            <person name="Byrne K.P."/>
            <person name="Wolfe K.H."/>
        </authorList>
    </citation>
    <scope>NUCLEOTIDE SEQUENCE [LARGE SCALE GENOMIC DNA]</scope>
    <source>
        <strain evidence="19 20">CBS2947</strain>
    </source>
</reference>
<dbReference type="Pfam" id="PF11764">
    <property type="entry name" value="N-SET"/>
    <property type="match status" value="1"/>
</dbReference>
<evidence type="ECO:0000256" key="4">
    <source>
        <dbReference type="ARBA" id="ARBA00015839"/>
    </source>
</evidence>
<keyword evidence="15" id="KW-0175">Coiled coil</keyword>
<dbReference type="PROSITE" id="PS50280">
    <property type="entry name" value="SET"/>
    <property type="match status" value="1"/>
</dbReference>
<evidence type="ECO:0000256" key="3">
    <source>
        <dbReference type="ARBA" id="ARBA00012182"/>
    </source>
</evidence>
<evidence type="ECO:0000256" key="7">
    <source>
        <dbReference type="ARBA" id="ARBA00022679"/>
    </source>
</evidence>
<protein>
    <recommendedName>
        <fullName evidence="4 14">Histone-lysine N-methyltransferase, H3 lysine-4 specific</fullName>
        <ecNumber evidence="3 14">2.1.1.354</ecNumber>
    </recommendedName>
</protein>
<evidence type="ECO:0000259" key="18">
    <source>
        <dbReference type="PROSITE" id="PS50868"/>
    </source>
</evidence>
<evidence type="ECO:0000256" key="14">
    <source>
        <dbReference type="PIRNR" id="PIRNR037104"/>
    </source>
</evidence>
<evidence type="ECO:0000256" key="1">
    <source>
        <dbReference type="ARBA" id="ARBA00004123"/>
    </source>
</evidence>
<dbReference type="SMART" id="SM01291">
    <property type="entry name" value="N-SET"/>
    <property type="match status" value="1"/>
</dbReference>
<dbReference type="EC" id="2.1.1.354" evidence="3 14"/>
<keyword evidence="9 14" id="KW-0156">Chromatin regulator</keyword>
<dbReference type="PANTHER" id="PTHR45814">
    <property type="entry name" value="HISTONE-LYSINE N-METHYLTRANSFERASE SETD1"/>
    <property type="match status" value="1"/>
</dbReference>
<keyword evidence="20" id="KW-1185">Reference proteome</keyword>
<name>A0A7H9HQU7_9SACH</name>
<comment type="subcellular location">
    <subcellularLocation>
        <location evidence="2">Chromosome</location>
    </subcellularLocation>
    <subcellularLocation>
        <location evidence="1 14">Nucleus</location>
    </subcellularLocation>
</comment>
<dbReference type="Pfam" id="PF11767">
    <property type="entry name" value="SET_assoc"/>
    <property type="match status" value="1"/>
</dbReference>
<dbReference type="InterPro" id="IPR024636">
    <property type="entry name" value="SET_assoc"/>
</dbReference>
<keyword evidence="8 14" id="KW-0949">S-adenosyl-L-methionine</keyword>
<keyword evidence="6 14" id="KW-0489">Methyltransferase</keyword>
<dbReference type="SMART" id="SM00508">
    <property type="entry name" value="PostSET"/>
    <property type="match status" value="1"/>
</dbReference>
<evidence type="ECO:0000313" key="20">
    <source>
        <dbReference type="Proteomes" id="UP000510647"/>
    </source>
</evidence>
<feature type="domain" description="Post-SET" evidence="18">
    <location>
        <begin position="1023"/>
        <end position="1039"/>
    </location>
</feature>
<comment type="catalytic activity">
    <reaction evidence="12">
        <text>N(6)-methyl-L-lysyl(4)-[histone H3] + S-adenosyl-L-methionine = N(6),N(6)-dimethyl-L-lysyl(4)-[histone H3] + S-adenosyl-L-homocysteine + H(+)</text>
        <dbReference type="Rhea" id="RHEA:60268"/>
        <dbReference type="Rhea" id="RHEA-COMP:15540"/>
        <dbReference type="Rhea" id="RHEA-COMP:15543"/>
        <dbReference type="ChEBI" id="CHEBI:15378"/>
        <dbReference type="ChEBI" id="CHEBI:57856"/>
        <dbReference type="ChEBI" id="CHEBI:59789"/>
        <dbReference type="ChEBI" id="CHEBI:61929"/>
        <dbReference type="ChEBI" id="CHEBI:61976"/>
    </reaction>
</comment>
<feature type="coiled-coil region" evidence="15">
    <location>
        <begin position="325"/>
        <end position="352"/>
    </location>
</feature>
<dbReference type="InterPro" id="IPR048669">
    <property type="entry name" value="SET1_RBD"/>
</dbReference>
<feature type="compositionally biased region" description="Polar residues" evidence="16">
    <location>
        <begin position="823"/>
        <end position="834"/>
    </location>
</feature>
<proteinExistence type="predicted"/>
<feature type="region of interest" description="Disordered" evidence="16">
    <location>
        <begin position="616"/>
        <end position="639"/>
    </location>
</feature>
<evidence type="ECO:0000259" key="17">
    <source>
        <dbReference type="PROSITE" id="PS50280"/>
    </source>
</evidence>
<keyword evidence="5 14" id="KW-0158">Chromosome</keyword>
<dbReference type="Gene3D" id="2.170.270.10">
    <property type="entry name" value="SET domain"/>
    <property type="match status" value="1"/>
</dbReference>
<evidence type="ECO:0000313" key="19">
    <source>
        <dbReference type="EMBL" id="QLQ79663.1"/>
    </source>
</evidence>
<dbReference type="EMBL" id="CP059269">
    <property type="protein sequence ID" value="QLQ79663.1"/>
    <property type="molecule type" value="Genomic_DNA"/>
</dbReference>
<dbReference type="InterPro" id="IPR046341">
    <property type="entry name" value="SET_dom_sf"/>
</dbReference>
<dbReference type="FunFam" id="2.170.270.10:FF:000056">
    <property type="entry name" value="Histone-lysine N-methyltransferase, H3 lysine-4 specific"/>
    <property type="match status" value="1"/>
</dbReference>
<organism evidence="19 20">
    <name type="scientific">Torulaspora globosa</name>
    <dbReference type="NCBI Taxonomy" id="48254"/>
    <lineage>
        <taxon>Eukaryota</taxon>
        <taxon>Fungi</taxon>
        <taxon>Dikarya</taxon>
        <taxon>Ascomycota</taxon>
        <taxon>Saccharomycotina</taxon>
        <taxon>Saccharomycetes</taxon>
        <taxon>Saccharomycetales</taxon>
        <taxon>Saccharomycetaceae</taxon>
        <taxon>Torulaspora</taxon>
    </lineage>
</organism>
<dbReference type="OrthoDB" id="308383at2759"/>
<dbReference type="GO" id="GO:0005694">
    <property type="term" value="C:chromosome"/>
    <property type="evidence" value="ECO:0007669"/>
    <property type="project" value="UniProtKB-SubCell"/>
</dbReference>
<dbReference type="Pfam" id="PF00856">
    <property type="entry name" value="SET"/>
    <property type="match status" value="1"/>
</dbReference>
<comment type="function">
    <text evidence="14">Catalytic component of the COMPASS (Set1C) complex that specifically mono-, di- and trimethylates histone H3 to form H3K4me1/2/3. COMPASS recognizes ubiquitinated H2B on one face of the nucleosome which stimulates the methylation of H3 on the opposing face.</text>
</comment>
<feature type="compositionally biased region" description="Polar residues" evidence="16">
    <location>
        <begin position="621"/>
        <end position="634"/>
    </location>
</feature>
<dbReference type="PANTHER" id="PTHR45814:SF2">
    <property type="entry name" value="HISTONE-LYSINE N-METHYLTRANSFERASE SETD1"/>
    <property type="match status" value="1"/>
</dbReference>
<dbReference type="InterPro" id="IPR017111">
    <property type="entry name" value="Set1_fungi"/>
</dbReference>
<dbReference type="InterPro" id="IPR003616">
    <property type="entry name" value="Post-SET_dom"/>
</dbReference>
<evidence type="ECO:0000256" key="5">
    <source>
        <dbReference type="ARBA" id="ARBA00022454"/>
    </source>
</evidence>